<dbReference type="EnsemblPlants" id="AET6Gv20067100.11">
    <property type="protein sequence ID" value="AET6Gv20067100.11"/>
    <property type="gene ID" value="AET6Gv20067100"/>
</dbReference>
<name>A0A453MT53_AEGTS</name>
<accession>A0A453MT53</accession>
<keyword evidence="2" id="KW-1185">Reference proteome</keyword>
<reference evidence="1" key="5">
    <citation type="journal article" date="2021" name="G3 (Bethesda)">
        <title>Aegilops tauschii genome assembly Aet v5.0 features greater sequence contiguity and improved annotation.</title>
        <authorList>
            <person name="Wang L."/>
            <person name="Zhu T."/>
            <person name="Rodriguez J.C."/>
            <person name="Deal K.R."/>
            <person name="Dubcovsky J."/>
            <person name="McGuire P.E."/>
            <person name="Lux T."/>
            <person name="Spannagl M."/>
            <person name="Mayer K.F.X."/>
            <person name="Baldrich P."/>
            <person name="Meyers B.C."/>
            <person name="Huo N."/>
            <person name="Gu Y.Q."/>
            <person name="Zhou H."/>
            <person name="Devos K.M."/>
            <person name="Bennetzen J.L."/>
            <person name="Unver T."/>
            <person name="Budak H."/>
            <person name="Gulick P.J."/>
            <person name="Galiba G."/>
            <person name="Kalapos B."/>
            <person name="Nelson D.R."/>
            <person name="Li P."/>
            <person name="You F.M."/>
            <person name="Luo M.C."/>
            <person name="Dvorak J."/>
        </authorList>
    </citation>
    <scope>NUCLEOTIDE SEQUENCE [LARGE SCALE GENOMIC DNA]</scope>
    <source>
        <strain evidence="1">cv. AL8/78</strain>
    </source>
</reference>
<reference evidence="1" key="3">
    <citation type="journal article" date="2017" name="Nature">
        <title>Genome sequence of the progenitor of the wheat D genome Aegilops tauschii.</title>
        <authorList>
            <person name="Luo M.C."/>
            <person name="Gu Y.Q."/>
            <person name="Puiu D."/>
            <person name="Wang H."/>
            <person name="Twardziok S.O."/>
            <person name="Deal K.R."/>
            <person name="Huo N."/>
            <person name="Zhu T."/>
            <person name="Wang L."/>
            <person name="Wang Y."/>
            <person name="McGuire P.E."/>
            <person name="Liu S."/>
            <person name="Long H."/>
            <person name="Ramasamy R.K."/>
            <person name="Rodriguez J.C."/>
            <person name="Van S.L."/>
            <person name="Yuan L."/>
            <person name="Wang Z."/>
            <person name="Xia Z."/>
            <person name="Xiao L."/>
            <person name="Anderson O.D."/>
            <person name="Ouyang S."/>
            <person name="Liang Y."/>
            <person name="Zimin A.V."/>
            <person name="Pertea G."/>
            <person name="Qi P."/>
            <person name="Bennetzen J.L."/>
            <person name="Dai X."/>
            <person name="Dawson M.W."/>
            <person name="Muller H.G."/>
            <person name="Kugler K."/>
            <person name="Rivarola-Duarte L."/>
            <person name="Spannagl M."/>
            <person name="Mayer K.F.X."/>
            <person name="Lu F.H."/>
            <person name="Bevan M.W."/>
            <person name="Leroy P."/>
            <person name="Li P."/>
            <person name="You F.M."/>
            <person name="Sun Q."/>
            <person name="Liu Z."/>
            <person name="Lyons E."/>
            <person name="Wicker T."/>
            <person name="Salzberg S.L."/>
            <person name="Devos K.M."/>
            <person name="Dvorak J."/>
        </authorList>
    </citation>
    <scope>NUCLEOTIDE SEQUENCE [LARGE SCALE GENOMIC DNA]</scope>
    <source>
        <strain evidence="1">cv. AL8/78</strain>
    </source>
</reference>
<reference evidence="1" key="4">
    <citation type="submission" date="2019-03" db="UniProtKB">
        <authorList>
            <consortium name="EnsemblPlants"/>
        </authorList>
    </citation>
    <scope>IDENTIFICATION</scope>
</reference>
<reference evidence="2" key="2">
    <citation type="journal article" date="2017" name="Nat. Plants">
        <title>The Aegilops tauschii genome reveals multiple impacts of transposons.</title>
        <authorList>
            <person name="Zhao G."/>
            <person name="Zou C."/>
            <person name="Li K."/>
            <person name="Wang K."/>
            <person name="Li T."/>
            <person name="Gao L."/>
            <person name="Zhang X."/>
            <person name="Wang H."/>
            <person name="Yang Z."/>
            <person name="Liu X."/>
            <person name="Jiang W."/>
            <person name="Mao L."/>
            <person name="Kong X."/>
            <person name="Jiao Y."/>
            <person name="Jia J."/>
        </authorList>
    </citation>
    <scope>NUCLEOTIDE SEQUENCE [LARGE SCALE GENOMIC DNA]</scope>
    <source>
        <strain evidence="2">cv. AL8/78</strain>
    </source>
</reference>
<proteinExistence type="predicted"/>
<dbReference type="Proteomes" id="UP000015105">
    <property type="component" value="Chromosome 6D"/>
</dbReference>
<protein>
    <submittedName>
        <fullName evidence="1">Uncharacterized protein</fullName>
    </submittedName>
</protein>
<sequence>MALFGQCLCYVTNSVRANNLANKSAALVFPAKNFSVVLQIESQSKHGPMLPVNANILEGQVPVTIQIATI</sequence>
<dbReference type="Gramene" id="AET6Gv20067100.11">
    <property type="protein sequence ID" value="AET6Gv20067100.11"/>
    <property type="gene ID" value="AET6Gv20067100"/>
</dbReference>
<organism evidence="1 2">
    <name type="scientific">Aegilops tauschii subsp. strangulata</name>
    <name type="common">Goatgrass</name>
    <dbReference type="NCBI Taxonomy" id="200361"/>
    <lineage>
        <taxon>Eukaryota</taxon>
        <taxon>Viridiplantae</taxon>
        <taxon>Streptophyta</taxon>
        <taxon>Embryophyta</taxon>
        <taxon>Tracheophyta</taxon>
        <taxon>Spermatophyta</taxon>
        <taxon>Magnoliopsida</taxon>
        <taxon>Liliopsida</taxon>
        <taxon>Poales</taxon>
        <taxon>Poaceae</taxon>
        <taxon>BOP clade</taxon>
        <taxon>Pooideae</taxon>
        <taxon>Triticodae</taxon>
        <taxon>Triticeae</taxon>
        <taxon>Triticinae</taxon>
        <taxon>Aegilops</taxon>
    </lineage>
</organism>
<reference evidence="2" key="1">
    <citation type="journal article" date="2014" name="Science">
        <title>Ancient hybridizations among the ancestral genomes of bread wheat.</title>
        <authorList>
            <consortium name="International Wheat Genome Sequencing Consortium,"/>
            <person name="Marcussen T."/>
            <person name="Sandve S.R."/>
            <person name="Heier L."/>
            <person name="Spannagl M."/>
            <person name="Pfeifer M."/>
            <person name="Jakobsen K.S."/>
            <person name="Wulff B.B."/>
            <person name="Steuernagel B."/>
            <person name="Mayer K.F."/>
            <person name="Olsen O.A."/>
        </authorList>
    </citation>
    <scope>NUCLEOTIDE SEQUENCE [LARGE SCALE GENOMIC DNA]</scope>
    <source>
        <strain evidence="2">cv. AL8/78</strain>
    </source>
</reference>
<evidence type="ECO:0000313" key="2">
    <source>
        <dbReference type="Proteomes" id="UP000015105"/>
    </source>
</evidence>
<dbReference type="AlphaFoldDB" id="A0A453MT53"/>
<evidence type="ECO:0000313" key="1">
    <source>
        <dbReference type="EnsemblPlants" id="AET6Gv20067100.11"/>
    </source>
</evidence>